<dbReference type="SUPFAM" id="SSF47954">
    <property type="entry name" value="Cyclin-like"/>
    <property type="match status" value="2"/>
</dbReference>
<feature type="domain" description="Cyclin-like" evidence="6">
    <location>
        <begin position="391"/>
        <end position="472"/>
    </location>
</feature>
<protein>
    <submittedName>
        <fullName evidence="8">Probable G2/mitotic-specific cyclin B</fullName>
    </submittedName>
</protein>
<accession>G4TYC6</accession>
<dbReference type="GO" id="GO:0016538">
    <property type="term" value="F:cyclin-dependent protein serine/threonine kinase regulator activity"/>
    <property type="evidence" value="ECO:0007669"/>
    <property type="project" value="InterPro"/>
</dbReference>
<dbReference type="AlphaFoldDB" id="G4TYC6"/>
<organism evidence="8 9">
    <name type="scientific">Serendipita indica (strain DSM 11827)</name>
    <name type="common">Root endophyte fungus</name>
    <name type="synonym">Piriformospora indica</name>
    <dbReference type="NCBI Taxonomy" id="1109443"/>
    <lineage>
        <taxon>Eukaryota</taxon>
        <taxon>Fungi</taxon>
        <taxon>Dikarya</taxon>
        <taxon>Basidiomycota</taxon>
        <taxon>Agaricomycotina</taxon>
        <taxon>Agaricomycetes</taxon>
        <taxon>Sebacinales</taxon>
        <taxon>Serendipitaceae</taxon>
        <taxon>Serendipita</taxon>
    </lineage>
</organism>
<feature type="compositionally biased region" description="Polar residues" evidence="5">
    <location>
        <begin position="243"/>
        <end position="252"/>
    </location>
</feature>
<name>G4TYC6_SERID</name>
<feature type="compositionally biased region" description="Basic and acidic residues" evidence="5">
    <location>
        <begin position="11"/>
        <end position="24"/>
    </location>
</feature>
<comment type="similarity">
    <text evidence="4">Belongs to the cyclin family.</text>
</comment>
<feature type="domain" description="Cyclin-like" evidence="6">
    <location>
        <begin position="297"/>
        <end position="378"/>
    </location>
</feature>
<evidence type="ECO:0000313" key="9">
    <source>
        <dbReference type="Proteomes" id="UP000007148"/>
    </source>
</evidence>
<evidence type="ECO:0000259" key="7">
    <source>
        <dbReference type="SMART" id="SM01332"/>
    </source>
</evidence>
<dbReference type="SMART" id="SM00385">
    <property type="entry name" value="CYCLIN"/>
    <property type="match status" value="2"/>
</dbReference>
<dbReference type="GO" id="GO:0051301">
    <property type="term" value="P:cell division"/>
    <property type="evidence" value="ECO:0007669"/>
    <property type="project" value="UniProtKB-KW"/>
</dbReference>
<feature type="region of interest" description="Disordered" evidence="5">
    <location>
        <begin position="61"/>
        <end position="88"/>
    </location>
</feature>
<dbReference type="eggNOG" id="KOG0653">
    <property type="taxonomic scope" value="Eukaryota"/>
</dbReference>
<evidence type="ECO:0000256" key="1">
    <source>
        <dbReference type="ARBA" id="ARBA00022618"/>
    </source>
</evidence>
<dbReference type="InterPro" id="IPR004367">
    <property type="entry name" value="Cyclin_C-dom"/>
</dbReference>
<feature type="region of interest" description="Disordered" evidence="5">
    <location>
        <begin position="1"/>
        <end position="37"/>
    </location>
</feature>
<dbReference type="Proteomes" id="UP000007148">
    <property type="component" value="Unassembled WGS sequence"/>
</dbReference>
<keyword evidence="3" id="KW-0131">Cell cycle</keyword>
<dbReference type="STRING" id="1109443.G4TYC6"/>
<keyword evidence="9" id="KW-1185">Reference proteome</keyword>
<dbReference type="HOGENOM" id="CLU_518868_0_0_1"/>
<evidence type="ECO:0000313" key="8">
    <source>
        <dbReference type="EMBL" id="CCA76319.1"/>
    </source>
</evidence>
<evidence type="ECO:0000256" key="3">
    <source>
        <dbReference type="ARBA" id="ARBA00023306"/>
    </source>
</evidence>
<reference evidence="8 9" key="1">
    <citation type="journal article" date="2011" name="PLoS Pathog.">
        <title>Endophytic Life Strategies Decoded by Genome and Transcriptome Analyses of the Mutualistic Root Symbiont Piriformospora indica.</title>
        <authorList>
            <person name="Zuccaro A."/>
            <person name="Lahrmann U."/>
            <person name="Guldener U."/>
            <person name="Langen G."/>
            <person name="Pfiffi S."/>
            <person name="Biedenkopf D."/>
            <person name="Wong P."/>
            <person name="Samans B."/>
            <person name="Grimm C."/>
            <person name="Basiewicz M."/>
            <person name="Murat C."/>
            <person name="Martin F."/>
            <person name="Kogel K.H."/>
        </authorList>
    </citation>
    <scope>NUCLEOTIDE SEQUENCE [LARGE SCALE GENOMIC DNA]</scope>
    <source>
        <strain evidence="8 9">DSM 11827</strain>
    </source>
</reference>
<dbReference type="Gene3D" id="1.10.472.10">
    <property type="entry name" value="Cyclin-like"/>
    <property type="match status" value="2"/>
</dbReference>
<evidence type="ECO:0000256" key="4">
    <source>
        <dbReference type="RuleBase" id="RU000383"/>
    </source>
</evidence>
<dbReference type="InterPro" id="IPR006671">
    <property type="entry name" value="Cyclin_N"/>
</dbReference>
<dbReference type="InterPro" id="IPR046965">
    <property type="entry name" value="Cyclin_A/B-like"/>
</dbReference>
<dbReference type="PANTHER" id="PTHR10177">
    <property type="entry name" value="CYCLINS"/>
    <property type="match status" value="1"/>
</dbReference>
<feature type="compositionally biased region" description="Basic and acidic residues" evidence="5">
    <location>
        <begin position="100"/>
        <end position="115"/>
    </location>
</feature>
<dbReference type="InParanoid" id="G4TYC6"/>
<dbReference type="InterPro" id="IPR013763">
    <property type="entry name" value="Cyclin-like_dom"/>
</dbReference>
<dbReference type="PIRSF" id="PIRSF001771">
    <property type="entry name" value="Cyclin_A_B_D_E"/>
    <property type="match status" value="1"/>
</dbReference>
<dbReference type="InterPro" id="IPR036915">
    <property type="entry name" value="Cyclin-like_sf"/>
</dbReference>
<feature type="compositionally biased region" description="Polar residues" evidence="5">
    <location>
        <begin position="61"/>
        <end position="83"/>
    </location>
</feature>
<evidence type="ECO:0000256" key="5">
    <source>
        <dbReference type="SAM" id="MobiDB-lite"/>
    </source>
</evidence>
<keyword evidence="1" id="KW-0132">Cell division</keyword>
<evidence type="ECO:0000259" key="6">
    <source>
        <dbReference type="SMART" id="SM00385"/>
    </source>
</evidence>
<dbReference type="Pfam" id="PF00134">
    <property type="entry name" value="Cyclin_N"/>
    <property type="match status" value="1"/>
</dbReference>
<proteinExistence type="inferred from homology"/>
<dbReference type="GO" id="GO:0044772">
    <property type="term" value="P:mitotic cell cycle phase transition"/>
    <property type="evidence" value="ECO:0007669"/>
    <property type="project" value="InterPro"/>
</dbReference>
<comment type="caution">
    <text evidence="8">The sequence shown here is derived from an EMBL/GenBank/DDBJ whole genome shotgun (WGS) entry which is preliminary data.</text>
</comment>
<dbReference type="SMART" id="SM01332">
    <property type="entry name" value="Cyclin_C"/>
    <property type="match status" value="1"/>
</dbReference>
<feature type="domain" description="Cyclin C-terminal" evidence="7">
    <location>
        <begin position="387"/>
        <end position="501"/>
    </location>
</feature>
<dbReference type="EMBL" id="CAFZ01000696">
    <property type="protein sequence ID" value="CCA76319.1"/>
    <property type="molecule type" value="Genomic_DNA"/>
</dbReference>
<feature type="region of interest" description="Disordered" evidence="5">
    <location>
        <begin position="214"/>
        <end position="252"/>
    </location>
</feature>
<dbReference type="OrthoDB" id="5590282at2759"/>
<sequence length="525" mass="58994">MTTGPQNPKPVTEKRKSEPVDNAKGKRRRIHASQEPEIKIGLPAAIAEDPLRAARQPLLCKNTNKIATSPTTKANTGSDGTQTDAEKPSSLAVLPQHIREHVASPESKAKTDRSGDITTLEGTAPADERTRSQAVDEYASPIRMSSDLAKIVEIAGLAGVDDDKSRLTKQRHLVSPDHQQGANDREVNNIKLLTGLGKVAQDPEIPTRVRRSLNPVEVSGPGADILDQLAKPQTPHTQESKETSISLSDKFQNDPSMEHEYVEEILKNLRERENMTIPRQPDMDDEFKSRMHRFVGEQLVTLHQDLGLLPEILFRAIHLLDRFLSVEHIHPRKHDLLGAACLFIATKVEEGQSVHLQRFLPPDSKVEDFKQMEACILGRIEYTCTYPTPLDFLQPVSKITDFGSNSRSIANYLVEIYCVESELSRFLPSYISGAAMWLARFTLDRREWTADLAHWVGYNKETLLPCANVMLNHILSDPWETTVYDKYASPEFDEVSTYIRLWATARWGKGSRVDLLQYLNGLDNL</sequence>
<dbReference type="InterPro" id="IPR039361">
    <property type="entry name" value="Cyclin"/>
</dbReference>
<gene>
    <name evidence="8" type="ORF">PIIN_10314</name>
</gene>
<feature type="region of interest" description="Disordered" evidence="5">
    <location>
        <begin position="100"/>
        <end position="133"/>
    </location>
</feature>
<dbReference type="Pfam" id="PF02984">
    <property type="entry name" value="Cyclin_C"/>
    <property type="match status" value="1"/>
</dbReference>
<evidence type="ECO:0000256" key="2">
    <source>
        <dbReference type="ARBA" id="ARBA00023127"/>
    </source>
</evidence>
<keyword evidence="2 4" id="KW-0195">Cyclin</keyword>